<dbReference type="AlphaFoldDB" id="A0A0M2HG14"/>
<evidence type="ECO:0000313" key="1">
    <source>
        <dbReference type="EMBL" id="KJL45591.1"/>
    </source>
</evidence>
<dbReference type="OrthoDB" id="3359450at2"/>
<dbReference type="Proteomes" id="UP000034098">
    <property type="component" value="Unassembled WGS sequence"/>
</dbReference>
<evidence type="ECO:0000313" key="2">
    <source>
        <dbReference type="Proteomes" id="UP000034098"/>
    </source>
</evidence>
<dbReference type="InterPro" id="IPR036397">
    <property type="entry name" value="RNaseH_sf"/>
</dbReference>
<dbReference type="Gene3D" id="3.30.420.10">
    <property type="entry name" value="Ribonuclease H-like superfamily/Ribonuclease H"/>
    <property type="match status" value="1"/>
</dbReference>
<dbReference type="InterPro" id="IPR012337">
    <property type="entry name" value="RNaseH-like_sf"/>
</dbReference>
<comment type="caution">
    <text evidence="1">The sequence shown here is derived from an EMBL/GenBank/DDBJ whole genome shotgun (WGS) entry which is preliminary data.</text>
</comment>
<dbReference type="RefSeq" id="WP_045296211.1">
    <property type="nucleotide sequence ID" value="NZ_JYJA01000015.1"/>
</dbReference>
<dbReference type="PATRIC" id="fig|69370.6.peg.150"/>
<dbReference type="GO" id="GO:0003676">
    <property type="term" value="F:nucleic acid binding"/>
    <property type="evidence" value="ECO:0007669"/>
    <property type="project" value="InterPro"/>
</dbReference>
<dbReference type="SUPFAM" id="SSF53098">
    <property type="entry name" value="Ribonuclease H-like"/>
    <property type="match status" value="1"/>
</dbReference>
<reference evidence="1 2" key="1">
    <citation type="submission" date="2015-02" db="EMBL/GenBank/DDBJ databases">
        <title>Draft genome sequences of ten Microbacterium spp. with emphasis on heavy metal contaminated environments.</title>
        <authorList>
            <person name="Corretto E."/>
        </authorList>
    </citation>
    <scope>NUCLEOTIDE SEQUENCE [LARGE SCALE GENOMIC DNA]</scope>
    <source>
        <strain evidence="1 2">DSM 8608</strain>
    </source>
</reference>
<name>A0A0M2HG14_MICTR</name>
<sequence length="178" mass="19550">MTAFGIDLSLRSTGLVMFDGETWDKATIETTPKDSTPGSFLDRVDDIADQIINWCDPRQGDVLCLEGPALQAKSAQLDRMFALWWLVYKRLREHHAEPFVVQAQIIKQLATGKGNASKEAVLIQTVKRLGRFVDVENFDESDAAWLAVAAGIIAGLDPLPLPAAHLKGLNELIRKGAP</sequence>
<keyword evidence="1" id="KW-0378">Hydrolase</keyword>
<keyword evidence="2" id="KW-1185">Reference proteome</keyword>
<organism evidence="1 2">
    <name type="scientific">Microbacterium trichothecenolyticum</name>
    <name type="common">Aureobacterium trichothecenolyticum</name>
    <dbReference type="NCBI Taxonomy" id="69370"/>
    <lineage>
        <taxon>Bacteria</taxon>
        <taxon>Bacillati</taxon>
        <taxon>Actinomycetota</taxon>
        <taxon>Actinomycetes</taxon>
        <taxon>Micrococcales</taxon>
        <taxon>Microbacteriaceae</taxon>
        <taxon>Microbacterium</taxon>
    </lineage>
</organism>
<dbReference type="GO" id="GO:0016787">
    <property type="term" value="F:hydrolase activity"/>
    <property type="evidence" value="ECO:0007669"/>
    <property type="project" value="UniProtKB-KW"/>
</dbReference>
<gene>
    <name evidence="1" type="primary">ruvC_1</name>
    <name evidence="1" type="ORF">RS82_00143</name>
</gene>
<proteinExistence type="predicted"/>
<dbReference type="EMBL" id="JYJA01000015">
    <property type="protein sequence ID" value="KJL45591.1"/>
    <property type="molecule type" value="Genomic_DNA"/>
</dbReference>
<accession>A0A0M2HG14</accession>
<dbReference type="EC" id="3.1.22.4" evidence="1"/>
<protein>
    <submittedName>
        <fullName evidence="1">Crossover junction endodeoxyribonuclease RuvC</fullName>
        <ecNumber evidence="1">3.1.22.4</ecNumber>
    </submittedName>
</protein>